<evidence type="ECO:0008006" key="7">
    <source>
        <dbReference type="Google" id="ProtNLM"/>
    </source>
</evidence>
<name>A0A0U1LQ67_TALIS</name>
<dbReference type="SUPFAM" id="SSF57850">
    <property type="entry name" value="RING/U-box"/>
    <property type="match status" value="1"/>
</dbReference>
<accession>A0A0U1LQ67</accession>
<dbReference type="InterPro" id="IPR007527">
    <property type="entry name" value="Znf_SWIM"/>
</dbReference>
<dbReference type="Gene3D" id="3.30.40.10">
    <property type="entry name" value="Zinc/RING finger domain, C3HC4 (zinc finger)"/>
    <property type="match status" value="1"/>
</dbReference>
<dbReference type="PANTHER" id="PTHR21540:SF0">
    <property type="entry name" value="PHD FAMILY PROTEIN"/>
    <property type="match status" value="1"/>
</dbReference>
<organism evidence="5 6">
    <name type="scientific">Talaromyces islandicus</name>
    <name type="common">Penicillium islandicum</name>
    <dbReference type="NCBI Taxonomy" id="28573"/>
    <lineage>
        <taxon>Eukaryota</taxon>
        <taxon>Fungi</taxon>
        <taxon>Dikarya</taxon>
        <taxon>Ascomycota</taxon>
        <taxon>Pezizomycotina</taxon>
        <taxon>Eurotiomycetes</taxon>
        <taxon>Eurotiomycetidae</taxon>
        <taxon>Eurotiales</taxon>
        <taxon>Trichocomaceae</taxon>
        <taxon>Talaromyces</taxon>
        <taxon>Talaromyces sect. Islandici</taxon>
    </lineage>
</organism>
<feature type="region of interest" description="Disordered" evidence="2">
    <location>
        <begin position="1"/>
        <end position="94"/>
    </location>
</feature>
<keyword evidence="6" id="KW-1185">Reference proteome</keyword>
<dbReference type="GO" id="GO:0008270">
    <property type="term" value="F:zinc ion binding"/>
    <property type="evidence" value="ECO:0007669"/>
    <property type="project" value="UniProtKB-KW"/>
</dbReference>
<dbReference type="InterPro" id="IPR001841">
    <property type="entry name" value="Znf_RING"/>
</dbReference>
<dbReference type="PROSITE" id="PS50966">
    <property type="entry name" value="ZF_SWIM"/>
    <property type="match status" value="1"/>
</dbReference>
<dbReference type="PANTHER" id="PTHR21540">
    <property type="entry name" value="RING FINGER AND SWIM DOMAIN-CONTAINING PROTEIN 2"/>
    <property type="match status" value="1"/>
</dbReference>
<dbReference type="Pfam" id="PF04434">
    <property type="entry name" value="SWIM"/>
    <property type="match status" value="1"/>
</dbReference>
<proteinExistence type="predicted"/>
<keyword evidence="1" id="KW-0862">Zinc</keyword>
<feature type="compositionally biased region" description="Basic residues" evidence="2">
    <location>
        <begin position="37"/>
        <end position="46"/>
    </location>
</feature>
<dbReference type="InterPro" id="IPR039903">
    <property type="entry name" value="Zswim2"/>
</dbReference>
<evidence type="ECO:0000313" key="5">
    <source>
        <dbReference type="EMBL" id="CRG85488.1"/>
    </source>
</evidence>
<dbReference type="OrthoDB" id="2122982at2759"/>
<keyword evidence="1" id="KW-0479">Metal-binding</keyword>
<feature type="domain" description="RING-type" evidence="3">
    <location>
        <begin position="218"/>
        <end position="266"/>
    </location>
</feature>
<feature type="domain" description="SWIM-type" evidence="4">
    <location>
        <begin position="136"/>
        <end position="168"/>
    </location>
</feature>
<protein>
    <recommendedName>
        <fullName evidence="7">E3 ubiquitin-protein ligase Zswim2</fullName>
    </recommendedName>
</protein>
<dbReference type="CDD" id="cd16494">
    <property type="entry name" value="RING-CH-C4HC3_ZSWM2"/>
    <property type="match status" value="1"/>
</dbReference>
<dbReference type="OMA" id="CKHIVYV"/>
<evidence type="ECO:0000313" key="6">
    <source>
        <dbReference type="Proteomes" id="UP000054383"/>
    </source>
</evidence>
<dbReference type="InterPro" id="IPR013083">
    <property type="entry name" value="Znf_RING/FYVE/PHD"/>
</dbReference>
<evidence type="ECO:0000256" key="1">
    <source>
        <dbReference type="PROSITE-ProRule" id="PRU00175"/>
    </source>
</evidence>
<evidence type="ECO:0000256" key="2">
    <source>
        <dbReference type="SAM" id="MobiDB-lite"/>
    </source>
</evidence>
<sequence>MEARRAHRARYDTPTQYHTQLLDKPGLKRHEQLPLSKRQRSARNGKSKSLIDSTGDASADDDDVTITKVKKKSFSPASSSKERRARRLRTHPPQSYLEKLDRARTQKMFVLRRTRGGTAKVPEEKVDMVGTTGNLYTVTISSQPSCSCPDAKKGNQCKHIVYVLVNVLKAREDLQYQLAFLSSELQEIFESAPPIKPAGISSVDTDDPGHRKPIEGDCPICFMEFDAQNEQIVWCKAACGNNIHKTCFNQWAATSGKGKVQCVYCRSEWQSEEGDFDAEALLQTARTVGKDGYVNVAAALGLSGERDYSSYDQFWVRRHLGRGRYGSRYYPY</sequence>
<dbReference type="AlphaFoldDB" id="A0A0U1LQ67"/>
<reference evidence="5 6" key="1">
    <citation type="submission" date="2015-04" db="EMBL/GenBank/DDBJ databases">
        <authorList>
            <person name="Syromyatnikov M.Y."/>
            <person name="Popov V.N."/>
        </authorList>
    </citation>
    <scope>NUCLEOTIDE SEQUENCE [LARGE SCALE GENOMIC DNA]</scope>
    <source>
        <strain evidence="5">WF-38-12</strain>
    </source>
</reference>
<dbReference type="Pfam" id="PF13639">
    <property type="entry name" value="zf-RING_2"/>
    <property type="match status" value="1"/>
</dbReference>
<keyword evidence="1" id="KW-0863">Zinc-finger</keyword>
<evidence type="ECO:0000259" key="3">
    <source>
        <dbReference type="PROSITE" id="PS50089"/>
    </source>
</evidence>
<dbReference type="EMBL" id="CVMT01000002">
    <property type="protein sequence ID" value="CRG85488.1"/>
    <property type="molecule type" value="Genomic_DNA"/>
</dbReference>
<gene>
    <name evidence="5" type="ORF">PISL3812_02542</name>
</gene>
<evidence type="ECO:0000259" key="4">
    <source>
        <dbReference type="PROSITE" id="PS50966"/>
    </source>
</evidence>
<dbReference type="GO" id="GO:0061630">
    <property type="term" value="F:ubiquitin protein ligase activity"/>
    <property type="evidence" value="ECO:0007669"/>
    <property type="project" value="InterPro"/>
</dbReference>
<dbReference type="PROSITE" id="PS50089">
    <property type="entry name" value="ZF_RING_2"/>
    <property type="match status" value="1"/>
</dbReference>
<dbReference type="STRING" id="28573.A0A0U1LQ67"/>
<dbReference type="Proteomes" id="UP000054383">
    <property type="component" value="Unassembled WGS sequence"/>
</dbReference>